<dbReference type="Pfam" id="PF00704">
    <property type="entry name" value="Glyco_hydro_18"/>
    <property type="match status" value="1"/>
</dbReference>
<feature type="domain" description="SLH" evidence="7">
    <location>
        <begin position="461"/>
        <end position="511"/>
    </location>
</feature>
<dbReference type="STRING" id="656914.SAMN00017405_1957"/>
<evidence type="ECO:0000256" key="3">
    <source>
        <dbReference type="ARBA" id="ARBA00023295"/>
    </source>
</evidence>
<comment type="similarity">
    <text evidence="5">Belongs to the glycosyl hydrolase 18 family.</text>
</comment>
<evidence type="ECO:0000259" key="8">
    <source>
        <dbReference type="PROSITE" id="PS51910"/>
    </source>
</evidence>
<dbReference type="Proteomes" id="UP000192731">
    <property type="component" value="Unassembled WGS sequence"/>
</dbReference>
<evidence type="ECO:0000256" key="5">
    <source>
        <dbReference type="RuleBase" id="RU004453"/>
    </source>
</evidence>
<feature type="signal peptide" evidence="6">
    <location>
        <begin position="1"/>
        <end position="29"/>
    </location>
</feature>
<dbReference type="Gene3D" id="3.10.50.10">
    <property type="match status" value="1"/>
</dbReference>
<accession>A0A1W1VGE5</accession>
<dbReference type="SUPFAM" id="SSF51445">
    <property type="entry name" value="(Trans)glycosidases"/>
    <property type="match status" value="1"/>
</dbReference>
<dbReference type="GO" id="GO:0008061">
    <property type="term" value="F:chitin binding"/>
    <property type="evidence" value="ECO:0007669"/>
    <property type="project" value="InterPro"/>
</dbReference>
<organism evidence="9 10">
    <name type="scientific">Desulfonispora thiosulfatigenes DSM 11270</name>
    <dbReference type="NCBI Taxonomy" id="656914"/>
    <lineage>
        <taxon>Bacteria</taxon>
        <taxon>Bacillati</taxon>
        <taxon>Bacillota</taxon>
        <taxon>Clostridia</taxon>
        <taxon>Eubacteriales</taxon>
        <taxon>Peptococcaceae</taxon>
        <taxon>Desulfonispora</taxon>
    </lineage>
</organism>
<feature type="domain" description="SLH" evidence="7">
    <location>
        <begin position="396"/>
        <end position="459"/>
    </location>
</feature>
<evidence type="ECO:0000313" key="9">
    <source>
        <dbReference type="EMBL" id="SMB92425.1"/>
    </source>
</evidence>
<dbReference type="InterPro" id="IPR001223">
    <property type="entry name" value="Glyco_hydro18_cat"/>
</dbReference>
<evidence type="ECO:0000256" key="4">
    <source>
        <dbReference type="RuleBase" id="RU000489"/>
    </source>
</evidence>
<evidence type="ECO:0000256" key="1">
    <source>
        <dbReference type="ARBA" id="ARBA00022737"/>
    </source>
</evidence>
<feature type="domain" description="GH18" evidence="8">
    <location>
        <begin position="19"/>
        <end position="340"/>
    </location>
</feature>
<dbReference type="InterPro" id="IPR001119">
    <property type="entry name" value="SLH_dom"/>
</dbReference>
<dbReference type="InterPro" id="IPR001579">
    <property type="entry name" value="Glyco_hydro_18_chit_AS"/>
</dbReference>
<dbReference type="GO" id="GO:0005975">
    <property type="term" value="P:carbohydrate metabolic process"/>
    <property type="evidence" value="ECO:0007669"/>
    <property type="project" value="InterPro"/>
</dbReference>
<keyword evidence="1" id="KW-0677">Repeat</keyword>
<dbReference type="PROSITE" id="PS01095">
    <property type="entry name" value="GH18_1"/>
    <property type="match status" value="1"/>
</dbReference>
<evidence type="ECO:0000259" key="7">
    <source>
        <dbReference type="PROSITE" id="PS51272"/>
    </source>
</evidence>
<protein>
    <submittedName>
        <fullName evidence="9">Spore germination protein YaaH</fullName>
    </submittedName>
</protein>
<dbReference type="EMBL" id="FWWT01000020">
    <property type="protein sequence ID" value="SMB92425.1"/>
    <property type="molecule type" value="Genomic_DNA"/>
</dbReference>
<keyword evidence="2 4" id="KW-0378">Hydrolase</keyword>
<dbReference type="InterPro" id="IPR029070">
    <property type="entry name" value="Chitinase_insertion_sf"/>
</dbReference>
<dbReference type="SMART" id="SM00636">
    <property type="entry name" value="Glyco_18"/>
    <property type="match status" value="1"/>
</dbReference>
<dbReference type="Gene3D" id="3.20.20.80">
    <property type="entry name" value="Glycosidases"/>
    <property type="match status" value="1"/>
</dbReference>
<gene>
    <name evidence="9" type="ORF">SAMN00017405_1957</name>
</gene>
<dbReference type="InterPro" id="IPR011583">
    <property type="entry name" value="Chitinase_II/V-like_cat"/>
</dbReference>
<dbReference type="AlphaFoldDB" id="A0A1W1VGE5"/>
<dbReference type="GO" id="GO:0004553">
    <property type="term" value="F:hydrolase activity, hydrolyzing O-glycosyl compounds"/>
    <property type="evidence" value="ECO:0007669"/>
    <property type="project" value="InterPro"/>
</dbReference>
<dbReference type="InterPro" id="IPR017853">
    <property type="entry name" value="GH"/>
</dbReference>
<evidence type="ECO:0000256" key="2">
    <source>
        <dbReference type="ARBA" id="ARBA00022801"/>
    </source>
</evidence>
<dbReference type="RefSeq" id="WP_084053613.1">
    <property type="nucleotide sequence ID" value="NZ_FWWT01000020.1"/>
</dbReference>
<evidence type="ECO:0000256" key="6">
    <source>
        <dbReference type="SAM" id="SignalP"/>
    </source>
</evidence>
<sequence>MFRTFKSKCIILALLVLAFVLVCYTPSHAKNDEKISLMYLYGNSNKYLNQINMTNNSVNTVSPNYFNLDSSGNLLTTVDPSFVKTMHNKGIKVTPFLGNHWDRELGQVAIRQPEKLSEDILKELLKYNLDGINIDIENLTYEDREAFTTFISILKQKLTPHNLTLSIAVGAIDKPTTVGWKSTFDLKKLSIYADYIVVMAYDEHWEGGGPGPVASIPWVKRCTDYMLTQIPKEKYILGVPFYGRMWTNEQNGVGITYPTLTKKIQENNAQVKWNNEFKTPYVKYKNAEGNNVEIWFENAKSLKEKFELVNKYDIAGVAGWRLGQEDTTIWNDFSEWLYKGSFIDIFGHWAQKDIIYLTNQGFIAGKDPKHYDPDMGITRAEAVSILSRILNWSNGTQNPFIDVPNNHWAKAPILSGYSNDIIKGTSTITFSPNKNLTRAELTVLLKRSFDLKNPNNSTNGFYDVLPSHWAHEEILTLKNLGFIAGREFNQFYPNEIVTRAEFAAMVARILR</sequence>
<feature type="domain" description="SLH" evidence="7">
    <location>
        <begin position="337"/>
        <end position="395"/>
    </location>
</feature>
<dbReference type="PANTHER" id="PTHR46066:SF2">
    <property type="entry name" value="CHITINASE DOMAIN-CONTAINING PROTEIN 1"/>
    <property type="match status" value="1"/>
</dbReference>
<proteinExistence type="inferred from homology"/>
<dbReference type="PROSITE" id="PS51910">
    <property type="entry name" value="GH18_2"/>
    <property type="match status" value="1"/>
</dbReference>
<dbReference type="PANTHER" id="PTHR46066">
    <property type="entry name" value="CHITINASE DOMAIN-CONTAINING PROTEIN 1 FAMILY MEMBER"/>
    <property type="match status" value="1"/>
</dbReference>
<keyword evidence="3 4" id="KW-0326">Glycosidase</keyword>
<keyword evidence="6" id="KW-0732">Signal</keyword>
<dbReference type="OrthoDB" id="9769314at2"/>
<evidence type="ECO:0000313" key="10">
    <source>
        <dbReference type="Proteomes" id="UP000192731"/>
    </source>
</evidence>
<dbReference type="PROSITE" id="PS51272">
    <property type="entry name" value="SLH"/>
    <property type="match status" value="3"/>
</dbReference>
<feature type="chain" id="PRO_5013117029" evidence="6">
    <location>
        <begin position="30"/>
        <end position="511"/>
    </location>
</feature>
<name>A0A1W1VGE5_DESTI</name>
<dbReference type="Pfam" id="PF00395">
    <property type="entry name" value="SLH"/>
    <property type="match status" value="3"/>
</dbReference>
<reference evidence="9 10" key="1">
    <citation type="submission" date="2017-04" db="EMBL/GenBank/DDBJ databases">
        <authorList>
            <person name="Afonso C.L."/>
            <person name="Miller P.J."/>
            <person name="Scott M.A."/>
            <person name="Spackman E."/>
            <person name="Goraichik I."/>
            <person name="Dimitrov K.M."/>
            <person name="Suarez D.L."/>
            <person name="Swayne D.E."/>
        </authorList>
    </citation>
    <scope>NUCLEOTIDE SEQUENCE [LARGE SCALE GENOMIC DNA]</scope>
    <source>
        <strain evidence="9 10">DSM 11270</strain>
    </source>
</reference>
<keyword evidence="10" id="KW-1185">Reference proteome</keyword>